<dbReference type="Pfam" id="PF00929">
    <property type="entry name" value="RNase_T"/>
    <property type="match status" value="1"/>
</dbReference>
<dbReference type="GO" id="GO:0004527">
    <property type="term" value="F:exonuclease activity"/>
    <property type="evidence" value="ECO:0007669"/>
    <property type="project" value="UniProtKB-ARBA"/>
</dbReference>
<dbReference type="Proteomes" id="UP000031928">
    <property type="component" value="Chromosome"/>
</dbReference>
<organism evidence="3 4">
    <name type="scientific">Corynebacterium marinum DSM 44953</name>
    <dbReference type="NCBI Taxonomy" id="1224162"/>
    <lineage>
        <taxon>Bacteria</taxon>
        <taxon>Bacillati</taxon>
        <taxon>Actinomycetota</taxon>
        <taxon>Actinomycetes</taxon>
        <taxon>Mycobacteriales</taxon>
        <taxon>Corynebacteriaceae</taxon>
        <taxon>Corynebacterium</taxon>
    </lineage>
</organism>
<dbReference type="OrthoDB" id="190275at2"/>
<name>A0A0B6TD61_9CORY</name>
<dbReference type="KEGG" id="cmq:B840_01015"/>
<evidence type="ECO:0000313" key="3">
    <source>
        <dbReference type="EMBL" id="AJK67837.1"/>
    </source>
</evidence>
<protein>
    <submittedName>
        <fullName evidence="3">DNA polymerase III epsilon subunit</fullName>
    </submittedName>
</protein>
<dbReference type="Gene3D" id="3.30.420.10">
    <property type="entry name" value="Ribonuclease H-like superfamily/Ribonuclease H"/>
    <property type="match status" value="1"/>
</dbReference>
<dbReference type="SUPFAM" id="SSF53098">
    <property type="entry name" value="Ribonuclease H-like"/>
    <property type="match status" value="1"/>
</dbReference>
<evidence type="ECO:0000313" key="4">
    <source>
        <dbReference type="Proteomes" id="UP000031928"/>
    </source>
</evidence>
<sequence length="347" mass="38074">MTMTNGDTEQDGRAAEVTEFPFVAVTVQATGIHPTTARLVAVDALTFNEDGEIGEEFHAVLNPGGDPGPHHYHGLTHEQVAEGQRFSQVLRTLNRLLDDRTLVVHNAPRVWGFLVSEARRAMNAAARTNRSRGRGRGRGRRRQRVGHVPKPAAIVDTLASARRQQILLEDTRPAGLALTLGVDAESPVATVERARQSEHETTRETNDMLIDIFFAIRDHGELSSAVPEDLRADRFGLQRSHIRVDAMEAPRPHPNPGPLVPGRNLARGMEVVIAPEVEVDPDVLIEAALKAELVYSEKLTRTTSVVVCNQTSDLRGKAMHAARKDIPLLSDAEFLDAVSRVQSKPGR</sequence>
<dbReference type="InterPro" id="IPR012337">
    <property type="entry name" value="RNaseH-like_sf"/>
</dbReference>
<dbReference type="HOGENOM" id="CLU_029910_0_0_11"/>
<keyword evidence="4" id="KW-1185">Reference proteome</keyword>
<evidence type="ECO:0000256" key="1">
    <source>
        <dbReference type="SAM" id="MobiDB-lite"/>
    </source>
</evidence>
<evidence type="ECO:0000259" key="2">
    <source>
        <dbReference type="SMART" id="SM00479"/>
    </source>
</evidence>
<dbReference type="CDD" id="cd06127">
    <property type="entry name" value="DEDDh"/>
    <property type="match status" value="1"/>
</dbReference>
<reference evidence="3 4" key="1">
    <citation type="submission" date="2014-05" db="EMBL/GenBank/DDBJ databases">
        <title>Complete genome sequence of Corynebacterium marinum DSM 44953.</title>
        <authorList>
            <person name="Schaffert L."/>
            <person name="Albersmeier A."/>
            <person name="Kalinowski J."/>
            <person name="Ruckert C."/>
        </authorList>
    </citation>
    <scope>NUCLEOTIDE SEQUENCE [LARGE SCALE GENOMIC DNA]</scope>
    <source>
        <strain evidence="3 4">DSM 44953</strain>
    </source>
</reference>
<feature type="domain" description="Exonuclease" evidence="2">
    <location>
        <begin position="21"/>
        <end position="173"/>
    </location>
</feature>
<dbReference type="GO" id="GO:0003676">
    <property type="term" value="F:nucleic acid binding"/>
    <property type="evidence" value="ECO:0007669"/>
    <property type="project" value="InterPro"/>
</dbReference>
<gene>
    <name evidence="3" type="ORF">B840_01015</name>
</gene>
<dbReference type="AlphaFoldDB" id="A0A0B6TD61"/>
<dbReference type="RefSeq" id="WP_042620582.1">
    <property type="nucleotide sequence ID" value="NZ_CP007790.1"/>
</dbReference>
<proteinExistence type="predicted"/>
<feature type="region of interest" description="Disordered" evidence="1">
    <location>
        <begin position="124"/>
        <end position="145"/>
    </location>
</feature>
<dbReference type="EMBL" id="CP007790">
    <property type="protein sequence ID" value="AJK67837.1"/>
    <property type="molecule type" value="Genomic_DNA"/>
</dbReference>
<dbReference type="SMART" id="SM00479">
    <property type="entry name" value="EXOIII"/>
    <property type="match status" value="1"/>
</dbReference>
<dbReference type="STRING" id="1224162.B840_01015"/>
<accession>A0A0B6TD61</accession>
<dbReference type="InterPro" id="IPR036397">
    <property type="entry name" value="RNaseH_sf"/>
</dbReference>
<dbReference type="InterPro" id="IPR013520">
    <property type="entry name" value="Ribonucl_H"/>
</dbReference>
<feature type="compositionally biased region" description="Basic residues" evidence="1">
    <location>
        <begin position="129"/>
        <end position="145"/>
    </location>
</feature>